<reference evidence="2" key="1">
    <citation type="submission" date="2021-01" db="EMBL/GenBank/DDBJ databases">
        <title>Phytophthora aleatoria, a newly-described species from Pinus radiata is distinct from Phytophthora cactorum isolates based on comparative genomics.</title>
        <authorList>
            <person name="Mcdougal R."/>
            <person name="Panda P."/>
            <person name="Williams N."/>
            <person name="Studholme D.J."/>
        </authorList>
    </citation>
    <scope>NUCLEOTIDE SEQUENCE</scope>
    <source>
        <strain evidence="2">NZFS 3830</strain>
    </source>
</reference>
<dbReference type="EMBL" id="JAENGZ010001924">
    <property type="protein sequence ID" value="KAG6945615.1"/>
    <property type="molecule type" value="Genomic_DNA"/>
</dbReference>
<evidence type="ECO:0000313" key="3">
    <source>
        <dbReference type="Proteomes" id="UP000688947"/>
    </source>
</evidence>
<accession>A0A8T1TNX9</accession>
<dbReference type="Pfam" id="PF13884">
    <property type="entry name" value="Peptidase_S74"/>
    <property type="match status" value="1"/>
</dbReference>
<dbReference type="OrthoDB" id="109072at2759"/>
<feature type="non-terminal residue" evidence="2">
    <location>
        <position position="1"/>
    </location>
</feature>
<dbReference type="VEuPathDB" id="FungiDB:PC110_g9424"/>
<evidence type="ECO:0000313" key="2">
    <source>
        <dbReference type="EMBL" id="KAG6945615.1"/>
    </source>
</evidence>
<dbReference type="InterPro" id="IPR030392">
    <property type="entry name" value="S74_ICA"/>
</dbReference>
<evidence type="ECO:0000259" key="1">
    <source>
        <dbReference type="PROSITE" id="PS51688"/>
    </source>
</evidence>
<dbReference type="PROSITE" id="PS51688">
    <property type="entry name" value="ICA"/>
    <property type="match status" value="1"/>
</dbReference>
<feature type="domain" description="Peptidase S74" evidence="1">
    <location>
        <begin position="269"/>
        <end position="376"/>
    </location>
</feature>
<protein>
    <recommendedName>
        <fullName evidence="1">Peptidase S74 domain-containing protein</fullName>
    </recommendedName>
</protein>
<dbReference type="Proteomes" id="UP000688947">
    <property type="component" value="Unassembled WGS sequence"/>
</dbReference>
<gene>
    <name evidence="2" type="ORF">JG687_00017183</name>
</gene>
<organism evidence="2 3">
    <name type="scientific">Phytophthora cactorum</name>
    <dbReference type="NCBI Taxonomy" id="29920"/>
    <lineage>
        <taxon>Eukaryota</taxon>
        <taxon>Sar</taxon>
        <taxon>Stramenopiles</taxon>
        <taxon>Oomycota</taxon>
        <taxon>Peronosporomycetes</taxon>
        <taxon>Peronosporales</taxon>
        <taxon>Peronosporaceae</taxon>
        <taxon>Phytophthora</taxon>
    </lineage>
</organism>
<dbReference type="AlphaFoldDB" id="A0A8T1TNX9"/>
<sequence length="379" mass="40374">NRTYPILNLVSSIDPTAQIGGVSAASADLLNITWNDKPSVGFTSQTHRFCFNVGNTQPYKTGYPHTFGITTTGDAICIAPNSTTAVPTSGCLYLVSDSITKMMFNTNQPYVGGLGTAPITLQNGNIYLRCSNSLNDGSTLFDSALLVESSNIGAPISFAFQLSNGSSATSTNSAYLGTVSSNDLVFMTNNTRKITLTAAGRLGIGTSAPSAQLEVSASVVSTLDVGSSGLAYYLKSGGLVSTLGPISDINVSIIASNAILAGAGVYTTSDARIKKDITEMDDSIVDGMLKVKPLLYRYKNQGDDVPLQVGYKAQDLIKNGLPHCINFVDVENLPIEDEAVDLENVQFNVDHSKMVCLLHKVILKQQQQIDELYRKLSDI</sequence>
<name>A0A8T1TNX9_9STRA</name>
<proteinExistence type="predicted"/>
<comment type="caution">
    <text evidence="2">The sequence shown here is derived from an EMBL/GenBank/DDBJ whole genome shotgun (WGS) entry which is preliminary data.</text>
</comment>